<keyword evidence="4" id="KW-1185">Reference proteome</keyword>
<dbReference type="AlphaFoldDB" id="A0A543NEY2"/>
<dbReference type="InterPro" id="IPR001173">
    <property type="entry name" value="Glyco_trans_2-like"/>
</dbReference>
<evidence type="ECO:0000259" key="2">
    <source>
        <dbReference type="Pfam" id="PF00535"/>
    </source>
</evidence>
<dbReference type="RefSeq" id="WP_141921640.1">
    <property type="nucleotide sequence ID" value="NZ_VFQC01000001.1"/>
</dbReference>
<organism evidence="3 4">
    <name type="scientific">Haloactinospora alba</name>
    <dbReference type="NCBI Taxonomy" id="405555"/>
    <lineage>
        <taxon>Bacteria</taxon>
        <taxon>Bacillati</taxon>
        <taxon>Actinomycetota</taxon>
        <taxon>Actinomycetes</taxon>
        <taxon>Streptosporangiales</taxon>
        <taxon>Nocardiopsidaceae</taxon>
        <taxon>Haloactinospora</taxon>
    </lineage>
</organism>
<feature type="transmembrane region" description="Helical" evidence="1">
    <location>
        <begin position="244"/>
        <end position="265"/>
    </location>
</feature>
<gene>
    <name evidence="3" type="ORF">FHX37_0253</name>
</gene>
<evidence type="ECO:0000313" key="4">
    <source>
        <dbReference type="Proteomes" id="UP000317422"/>
    </source>
</evidence>
<dbReference type="GO" id="GO:0016740">
    <property type="term" value="F:transferase activity"/>
    <property type="evidence" value="ECO:0007669"/>
    <property type="project" value="UniProtKB-KW"/>
</dbReference>
<feature type="transmembrane region" description="Helical" evidence="1">
    <location>
        <begin position="271"/>
        <end position="289"/>
    </location>
</feature>
<dbReference type="EMBL" id="VFQC01000001">
    <property type="protein sequence ID" value="TQN30376.1"/>
    <property type="molecule type" value="Genomic_DNA"/>
</dbReference>
<protein>
    <submittedName>
        <fullName evidence="3">Cellulose synthase/poly-beta-1,6-N-acetylglucosamine synthase-like glycosyltransferase</fullName>
    </submittedName>
</protein>
<feature type="domain" description="Glycosyltransferase 2-like" evidence="2">
    <location>
        <begin position="7"/>
        <end position="139"/>
    </location>
</feature>
<dbReference type="Gene3D" id="3.90.550.10">
    <property type="entry name" value="Spore Coat Polysaccharide Biosynthesis Protein SpsA, Chain A"/>
    <property type="match status" value="1"/>
</dbReference>
<dbReference type="CDD" id="cd02525">
    <property type="entry name" value="Succinoglycan_BP_ExoA"/>
    <property type="match status" value="1"/>
</dbReference>
<keyword evidence="1" id="KW-1133">Transmembrane helix</keyword>
<keyword evidence="3" id="KW-0808">Transferase</keyword>
<comment type="caution">
    <text evidence="3">The sequence shown here is derived from an EMBL/GenBank/DDBJ whole genome shotgun (WGS) entry which is preliminary data.</text>
</comment>
<feature type="transmembrane region" description="Helical" evidence="1">
    <location>
        <begin position="296"/>
        <end position="314"/>
    </location>
</feature>
<dbReference type="Proteomes" id="UP000317422">
    <property type="component" value="Unassembled WGS sequence"/>
</dbReference>
<reference evidence="3 4" key="1">
    <citation type="submission" date="2019-06" db="EMBL/GenBank/DDBJ databases">
        <title>Sequencing the genomes of 1000 actinobacteria strains.</title>
        <authorList>
            <person name="Klenk H.-P."/>
        </authorList>
    </citation>
    <scope>NUCLEOTIDE SEQUENCE [LARGE SCALE GENOMIC DNA]</scope>
    <source>
        <strain evidence="3 4">DSM 45015</strain>
    </source>
</reference>
<dbReference type="PANTHER" id="PTHR43646">
    <property type="entry name" value="GLYCOSYLTRANSFERASE"/>
    <property type="match status" value="1"/>
</dbReference>
<keyword evidence="1" id="KW-0472">Membrane</keyword>
<proteinExistence type="predicted"/>
<dbReference type="Pfam" id="PF00535">
    <property type="entry name" value="Glycos_transf_2"/>
    <property type="match status" value="1"/>
</dbReference>
<evidence type="ECO:0000313" key="3">
    <source>
        <dbReference type="EMBL" id="TQN30376.1"/>
    </source>
</evidence>
<keyword evidence="1" id="KW-0812">Transmembrane</keyword>
<dbReference type="OrthoDB" id="1757142at2"/>
<sequence>MTWPAVSVVMPVLNEERHLEGAVRHVLAQDYPGELEVVLAVGPSTDGTWEVAETLAGSDPRVTVVENPSGQTPAGLNAAIAASAHSVVARIDGHSMMPEDYLRVAVETLEETGADNVGGIMAAEGVTPWERAVAAAMTSRVGVGNARFHTGGEGGPADTVYLGVFQRAALDRVNGYDEAFLRAQDWEMNYRIRRTGGTVWFEPRMRVSYRPRRTLAALARQYFHYGRWRRVVARQHRGTMNARYLAPPAAVVAIAAGTVAGVVFWPAWIVPLGYLAAILVASVPLARGLSPRSWPLIPAALATMHMAWGVGFLTSPSGLGADSRVAAAASAE</sequence>
<dbReference type="SUPFAM" id="SSF53448">
    <property type="entry name" value="Nucleotide-diphospho-sugar transferases"/>
    <property type="match status" value="1"/>
</dbReference>
<accession>A0A543NEY2</accession>
<dbReference type="InterPro" id="IPR029044">
    <property type="entry name" value="Nucleotide-diphossugar_trans"/>
</dbReference>
<name>A0A543NEY2_9ACTN</name>
<dbReference type="PANTHER" id="PTHR43646:SF3">
    <property type="entry name" value="SLR1566 PROTEIN"/>
    <property type="match status" value="1"/>
</dbReference>
<evidence type="ECO:0000256" key="1">
    <source>
        <dbReference type="SAM" id="Phobius"/>
    </source>
</evidence>